<dbReference type="GO" id="GO:0009396">
    <property type="term" value="P:folic acid-containing compound biosynthetic process"/>
    <property type="evidence" value="ECO:0007669"/>
    <property type="project" value="InterPro"/>
</dbReference>
<keyword evidence="4" id="KW-1185">Reference proteome</keyword>
<dbReference type="SUPFAM" id="SSF56752">
    <property type="entry name" value="D-aminoacid aminotransferase-like PLP-dependent enzymes"/>
    <property type="match status" value="1"/>
</dbReference>
<dbReference type="SUPFAM" id="SSF56322">
    <property type="entry name" value="ADC synthase"/>
    <property type="match status" value="1"/>
</dbReference>
<keyword evidence="3" id="KW-0032">Aminotransferase</keyword>
<reference evidence="3 4" key="1">
    <citation type="submission" date="2020-04" db="EMBL/GenBank/DDBJ databases">
        <title>Zoogloea sp. G-4-1-14 isolated from soil.</title>
        <authorList>
            <person name="Dahal R.H."/>
        </authorList>
    </citation>
    <scope>NUCLEOTIDE SEQUENCE [LARGE SCALE GENOMIC DNA]</scope>
    <source>
        <strain evidence="3 4">G-4-1-14</strain>
    </source>
</reference>
<evidence type="ECO:0000313" key="4">
    <source>
        <dbReference type="Proteomes" id="UP000580043"/>
    </source>
</evidence>
<dbReference type="EMBL" id="JABBGA010000002">
    <property type="protein sequence ID" value="NML24825.1"/>
    <property type="molecule type" value="Genomic_DNA"/>
</dbReference>
<evidence type="ECO:0000259" key="2">
    <source>
        <dbReference type="Pfam" id="PF00425"/>
    </source>
</evidence>
<dbReference type="AlphaFoldDB" id="A0A848G199"/>
<dbReference type="RefSeq" id="WP_169144470.1">
    <property type="nucleotide sequence ID" value="NZ_JABBGA010000002.1"/>
</dbReference>
<proteinExistence type="predicted"/>
<dbReference type="InterPro" id="IPR001544">
    <property type="entry name" value="Aminotrans_IV"/>
</dbReference>
<dbReference type="GO" id="GO:0000162">
    <property type="term" value="P:L-tryptophan biosynthetic process"/>
    <property type="evidence" value="ECO:0007669"/>
    <property type="project" value="TreeGrafter"/>
</dbReference>
<dbReference type="PRINTS" id="PR00095">
    <property type="entry name" value="ANTSNTHASEI"/>
</dbReference>
<dbReference type="GO" id="GO:0046820">
    <property type="term" value="F:4-amino-4-deoxychorismate synthase activity"/>
    <property type="evidence" value="ECO:0007669"/>
    <property type="project" value="UniProtKB-EC"/>
</dbReference>
<dbReference type="InterPro" id="IPR005801">
    <property type="entry name" value="ADC_synthase"/>
</dbReference>
<dbReference type="InterPro" id="IPR019999">
    <property type="entry name" value="Anth_synth_I-like"/>
</dbReference>
<dbReference type="InterPro" id="IPR036038">
    <property type="entry name" value="Aminotransferase-like"/>
</dbReference>
<dbReference type="Gene3D" id="3.20.10.10">
    <property type="entry name" value="D-amino Acid Aminotransferase, subunit A, domain 2"/>
    <property type="match status" value="1"/>
</dbReference>
<dbReference type="Pfam" id="PF01063">
    <property type="entry name" value="Aminotran_4"/>
    <property type="match status" value="1"/>
</dbReference>
<feature type="region of interest" description="Disordered" evidence="1">
    <location>
        <begin position="202"/>
        <end position="222"/>
    </location>
</feature>
<gene>
    <name evidence="3" type="primary">pabB</name>
    <name evidence="3" type="ORF">HHL15_03685</name>
</gene>
<evidence type="ECO:0000313" key="3">
    <source>
        <dbReference type="EMBL" id="NML24825.1"/>
    </source>
</evidence>
<dbReference type="Proteomes" id="UP000580043">
    <property type="component" value="Unassembled WGS sequence"/>
</dbReference>
<protein>
    <submittedName>
        <fullName evidence="3">Aminodeoxychorismate synthase component I</fullName>
        <ecNumber evidence="3">2.6.1.85</ecNumber>
    </submittedName>
</protein>
<sequence length="591" mass="65106">MTAKPPLPAFALFDNNLDPGAAGAWLLRELRETLTCRPGDDWQAALRKLEEASRQGAWVAIAASYELGCLIEPRLRPLLRSPDQILLTGWIFEHGEWLDEAACEAWLESRAYQPAGGVGAIRSGITESGYLAHIARIRQYIADGDCYQVNYTFPLEGELFGDPVHLYQALRRAQPVRYGAFIQHAEGCILSRSPELFLERSGDRLSSQPMKGTAPRDSDPAILGASAKDKAENIMIVDLIRNDMGRLAPPGGVRVEDLFRIDPYPTVWQMTSRVVAEPVQADLAAIFSALFPCGSITGAPRIRAMEIIHELEPTERGLYCGALGWLRPGGDFRFSVPIRTVLADSQGRARLNLGSGVVYDSVAEAEWAECHLKGRFLTELPKGLRLIETLRYDPGETPFPFLPEHLERLSASAQWFAYPCDESAVRQTLARVGGETPLRVRLTLGQAGDLQLETAPLSIGAPGANPTIVLSPLHTDSRDPLYRHKTTARQLYDRELARVMAAGHFDAVFVNEKGELTEGARSNIFVEKAGEWLTPPVEAGVLDGVLRRRLIREGRARVTRLTAADLQQADALYMGNGLRGLVRVSLTTAWA</sequence>
<dbReference type="PANTHER" id="PTHR11236:SF50">
    <property type="entry name" value="AMINODEOXYCHORISMATE SYNTHASE COMPONENT 1"/>
    <property type="match status" value="1"/>
</dbReference>
<evidence type="ECO:0000256" key="1">
    <source>
        <dbReference type="SAM" id="MobiDB-lite"/>
    </source>
</evidence>
<name>A0A848G199_9RHOO</name>
<feature type="domain" description="Chorismate-utilising enzyme C-terminal" evidence="2">
    <location>
        <begin position="128"/>
        <end position="373"/>
    </location>
</feature>
<dbReference type="InterPro" id="IPR015890">
    <property type="entry name" value="Chorismate_C"/>
</dbReference>
<dbReference type="InterPro" id="IPR043131">
    <property type="entry name" value="BCAT-like_N"/>
</dbReference>
<dbReference type="Gene3D" id="3.30.470.10">
    <property type="match status" value="1"/>
</dbReference>
<keyword evidence="3" id="KW-0808">Transferase</keyword>
<dbReference type="PANTHER" id="PTHR11236">
    <property type="entry name" value="AMINOBENZOATE/ANTHRANILATE SYNTHASE"/>
    <property type="match status" value="1"/>
</dbReference>
<dbReference type="EC" id="2.6.1.85" evidence="3"/>
<dbReference type="InterPro" id="IPR043132">
    <property type="entry name" value="BCAT-like_C"/>
</dbReference>
<accession>A0A848G199</accession>
<dbReference type="NCBIfam" id="TIGR00553">
    <property type="entry name" value="pabB"/>
    <property type="match status" value="1"/>
</dbReference>
<comment type="caution">
    <text evidence="3">The sequence shown here is derived from an EMBL/GenBank/DDBJ whole genome shotgun (WGS) entry which is preliminary data.</text>
</comment>
<dbReference type="Pfam" id="PF00425">
    <property type="entry name" value="Chorismate_bind"/>
    <property type="match status" value="1"/>
</dbReference>
<dbReference type="Gene3D" id="3.60.120.10">
    <property type="entry name" value="Anthranilate synthase"/>
    <property type="match status" value="1"/>
</dbReference>
<dbReference type="InterPro" id="IPR005802">
    <property type="entry name" value="ADC_synth_comp_1"/>
</dbReference>
<organism evidence="3 4">
    <name type="scientific">Zoogloea dura</name>
    <dbReference type="NCBI Taxonomy" id="2728840"/>
    <lineage>
        <taxon>Bacteria</taxon>
        <taxon>Pseudomonadati</taxon>
        <taxon>Pseudomonadota</taxon>
        <taxon>Betaproteobacteria</taxon>
        <taxon>Rhodocyclales</taxon>
        <taxon>Zoogloeaceae</taxon>
        <taxon>Zoogloea</taxon>
    </lineage>
</organism>